<dbReference type="Gene3D" id="1.25.40.10">
    <property type="entry name" value="Tetratricopeptide repeat domain"/>
    <property type="match status" value="1"/>
</dbReference>
<dbReference type="EMBL" id="AP023367">
    <property type="protein sequence ID" value="BCJ92517.1"/>
    <property type="molecule type" value="Genomic_DNA"/>
</dbReference>
<proteinExistence type="predicted"/>
<keyword evidence="2" id="KW-1185">Reference proteome</keyword>
<evidence type="ECO:0000313" key="2">
    <source>
        <dbReference type="Proteomes" id="UP000515561"/>
    </source>
</evidence>
<dbReference type="AlphaFoldDB" id="A0A6S6QX80"/>
<sequence length="154" mass="18032">MSEEEKKLAMDLFNKVWELMDKENRTEDENYLMVHMAHTSLYHWISVGTPENVYIGEWQISRVYAALNNFDSCLFHGERALKICKENDFTGFHLAYAYETLSRAFLIKGNKSESTKYLELALKEARVVEEPENKDILQKDLDELQSKIQIAFIS</sequence>
<dbReference type="Proteomes" id="UP000515561">
    <property type="component" value="Chromosome"/>
</dbReference>
<reference evidence="1 2" key="1">
    <citation type="journal article" date="2016" name="Int. J. Syst. Evol. Microbiol.">
        <title>Descriptions of Anaerotaenia torta gen. nov., sp. nov. and Anaerocolumna cellulosilytica gen. nov., sp. nov. isolated from a methanogenic reactor of cattle waste.</title>
        <authorList>
            <person name="Uek A."/>
            <person name="Ohtaki Y."/>
            <person name="Kaku N."/>
            <person name="Ueki K."/>
        </authorList>
    </citation>
    <scope>NUCLEOTIDE SEQUENCE [LARGE SCALE GENOMIC DNA]</scope>
    <source>
        <strain evidence="1 2">SN021</strain>
    </source>
</reference>
<name>A0A6S6QX80_9FIRM</name>
<dbReference type="RefSeq" id="WP_184093064.1">
    <property type="nucleotide sequence ID" value="NZ_AP023367.1"/>
</dbReference>
<dbReference type="InterPro" id="IPR011990">
    <property type="entry name" value="TPR-like_helical_dom_sf"/>
</dbReference>
<organism evidence="1 2">
    <name type="scientific">Anaerocolumna cellulosilytica</name>
    <dbReference type="NCBI Taxonomy" id="433286"/>
    <lineage>
        <taxon>Bacteria</taxon>
        <taxon>Bacillati</taxon>
        <taxon>Bacillota</taxon>
        <taxon>Clostridia</taxon>
        <taxon>Lachnospirales</taxon>
        <taxon>Lachnospiraceae</taxon>
        <taxon>Anaerocolumna</taxon>
    </lineage>
</organism>
<evidence type="ECO:0000313" key="1">
    <source>
        <dbReference type="EMBL" id="BCJ92517.1"/>
    </source>
</evidence>
<protein>
    <submittedName>
        <fullName evidence="1">Uncharacterized protein</fullName>
    </submittedName>
</protein>
<accession>A0A6S6QX80</accession>
<gene>
    <name evidence="1" type="ORF">acsn021_00860</name>
</gene>
<dbReference type="SUPFAM" id="SSF48452">
    <property type="entry name" value="TPR-like"/>
    <property type="match status" value="1"/>
</dbReference>
<dbReference type="KEGG" id="acel:acsn021_00860"/>